<feature type="zinc finger region" description="C3H1-type" evidence="5">
    <location>
        <begin position="265"/>
        <end position="293"/>
    </location>
</feature>
<keyword evidence="4 5" id="KW-0862">Zinc</keyword>
<dbReference type="InterPro" id="IPR000571">
    <property type="entry name" value="Znf_CCCH"/>
</dbReference>
<reference evidence="8" key="2">
    <citation type="submission" date="2020-07" db="EMBL/GenBank/DDBJ databases">
        <authorList>
            <person name="Vera ALvarez R."/>
            <person name="Arias-Moreno D.M."/>
            <person name="Jimenez-Jacinto V."/>
            <person name="Jimenez-Bremont J.F."/>
            <person name="Swaminathan K."/>
            <person name="Moose S.P."/>
            <person name="Guerrero-Gonzalez M.L."/>
            <person name="Marino-Ramirez L."/>
            <person name="Landsman D."/>
            <person name="Rodriguez-Kessler M."/>
            <person name="Delgado-Sanchez P."/>
        </authorList>
    </citation>
    <scope>NUCLEOTIDE SEQUENCE</scope>
    <source>
        <tissue evidence="8">Cladode</tissue>
    </source>
</reference>
<sequence>MQHDTTSSSSSGKGSVLESPSLSFFADIRSDISDIISRPRYSAIFFHSGGSPEIVSSVPLTTSGSTAAAAYSGVYRLMSEQRALLSEHAFSLLQLQKRFKEAETLRQENTNLRIANHDLNDQLSLLLQADLHQTAPFSDQWCGQTLPLCDPFEGLSMSEKKTESVEGFSSESPTSVIQRDGVDGPNAEAGRVTLPKSISVRSNEFLKMSQAQGMDSSPTASGSHPVHRGTRIRPPGPASGPQRVHVRGGSRKDGPIELEVYNQGMYKTELCNKWQESGTCPYGDHCQFAHGISELRPVIRHPRYKTEVCRMILAGDSCPYGHRCHFRHALTEHEKLMFPLRLD</sequence>
<dbReference type="PANTHER" id="PTHR12547">
    <property type="entry name" value="CCCH ZINC FINGER/TIS11-RELATED"/>
    <property type="match status" value="1"/>
</dbReference>
<protein>
    <recommendedName>
        <fullName evidence="7">C3H1-type domain-containing protein</fullName>
    </recommendedName>
</protein>
<keyword evidence="1 5" id="KW-0479">Metal-binding</keyword>
<feature type="zinc finger region" description="C3H1-type" evidence="5">
    <location>
        <begin position="303"/>
        <end position="331"/>
    </location>
</feature>
<evidence type="ECO:0000256" key="5">
    <source>
        <dbReference type="PROSITE-ProRule" id="PRU00723"/>
    </source>
</evidence>
<organism evidence="8">
    <name type="scientific">Opuntia streptacantha</name>
    <name type="common">Prickly pear cactus</name>
    <name type="synonym">Opuntia cardona</name>
    <dbReference type="NCBI Taxonomy" id="393608"/>
    <lineage>
        <taxon>Eukaryota</taxon>
        <taxon>Viridiplantae</taxon>
        <taxon>Streptophyta</taxon>
        <taxon>Embryophyta</taxon>
        <taxon>Tracheophyta</taxon>
        <taxon>Spermatophyta</taxon>
        <taxon>Magnoliopsida</taxon>
        <taxon>eudicotyledons</taxon>
        <taxon>Gunneridae</taxon>
        <taxon>Pentapetalae</taxon>
        <taxon>Caryophyllales</taxon>
        <taxon>Cactineae</taxon>
        <taxon>Cactaceae</taxon>
        <taxon>Opuntioideae</taxon>
        <taxon>Opuntia</taxon>
    </lineage>
</organism>
<dbReference type="InterPro" id="IPR045877">
    <property type="entry name" value="ZFP36-like"/>
</dbReference>
<feature type="compositionally biased region" description="Polar residues" evidence="6">
    <location>
        <begin position="209"/>
        <end position="222"/>
    </location>
</feature>
<dbReference type="AlphaFoldDB" id="A0A7C9E8X9"/>
<feature type="domain" description="C3H1-type" evidence="7">
    <location>
        <begin position="265"/>
        <end position="293"/>
    </location>
</feature>
<feature type="compositionally biased region" description="Polar residues" evidence="6">
    <location>
        <begin position="167"/>
        <end position="177"/>
    </location>
</feature>
<feature type="region of interest" description="Disordered" evidence="6">
    <location>
        <begin position="160"/>
        <end position="195"/>
    </location>
</feature>
<dbReference type="Pfam" id="PF00642">
    <property type="entry name" value="zf-CCCH"/>
    <property type="match status" value="1"/>
</dbReference>
<dbReference type="SUPFAM" id="SSF90229">
    <property type="entry name" value="CCCH zinc finger"/>
    <property type="match status" value="2"/>
</dbReference>
<reference evidence="8" key="1">
    <citation type="journal article" date="2013" name="J. Plant Res.">
        <title>Effect of fungi and light on seed germination of three Opuntia species from semiarid lands of central Mexico.</title>
        <authorList>
            <person name="Delgado-Sanchez P."/>
            <person name="Jimenez-Bremont J.F."/>
            <person name="Guerrero-Gonzalez Mde L."/>
            <person name="Flores J."/>
        </authorList>
    </citation>
    <scope>NUCLEOTIDE SEQUENCE</scope>
    <source>
        <tissue evidence="8">Cladode</tissue>
    </source>
</reference>
<dbReference type="PANTHER" id="PTHR12547:SF162">
    <property type="entry name" value="ZINC FINGER CCCH DOMAIN-CONTAINING PROTEIN 15"/>
    <property type="match status" value="1"/>
</dbReference>
<dbReference type="PROSITE" id="PS50103">
    <property type="entry name" value="ZF_C3H1"/>
    <property type="match status" value="2"/>
</dbReference>
<dbReference type="SMART" id="SM00356">
    <property type="entry name" value="ZnF_C3H1"/>
    <property type="match status" value="2"/>
</dbReference>
<dbReference type="FunFam" id="4.10.1000.10:FF:000001">
    <property type="entry name" value="zinc finger CCCH domain-containing protein 15-like"/>
    <property type="match status" value="1"/>
</dbReference>
<dbReference type="GO" id="GO:0003729">
    <property type="term" value="F:mRNA binding"/>
    <property type="evidence" value="ECO:0007669"/>
    <property type="project" value="InterPro"/>
</dbReference>
<keyword evidence="3 5" id="KW-0863">Zinc-finger</keyword>
<evidence type="ECO:0000256" key="6">
    <source>
        <dbReference type="SAM" id="MobiDB-lite"/>
    </source>
</evidence>
<proteinExistence type="predicted"/>
<keyword evidence="2" id="KW-0677">Repeat</keyword>
<evidence type="ECO:0000256" key="3">
    <source>
        <dbReference type="ARBA" id="ARBA00022771"/>
    </source>
</evidence>
<evidence type="ECO:0000256" key="1">
    <source>
        <dbReference type="ARBA" id="ARBA00022723"/>
    </source>
</evidence>
<accession>A0A7C9E8X9</accession>
<evidence type="ECO:0000256" key="2">
    <source>
        <dbReference type="ARBA" id="ARBA00022737"/>
    </source>
</evidence>
<evidence type="ECO:0000256" key="4">
    <source>
        <dbReference type="ARBA" id="ARBA00022833"/>
    </source>
</evidence>
<feature type="region of interest" description="Disordered" evidence="6">
    <location>
        <begin position="209"/>
        <end position="255"/>
    </location>
</feature>
<dbReference type="Gene3D" id="4.10.1000.10">
    <property type="entry name" value="Zinc finger, CCCH-type"/>
    <property type="match status" value="2"/>
</dbReference>
<name>A0A7C9E8X9_OPUST</name>
<dbReference type="InterPro" id="IPR036855">
    <property type="entry name" value="Znf_CCCH_sf"/>
</dbReference>
<dbReference type="EMBL" id="GISG01214799">
    <property type="protein sequence ID" value="MBA4662122.1"/>
    <property type="molecule type" value="Transcribed_RNA"/>
</dbReference>
<dbReference type="FunFam" id="4.10.1000.10:FF:000002">
    <property type="entry name" value="Zinc finger protein 36, C3H1 type-like 1"/>
    <property type="match status" value="1"/>
</dbReference>
<evidence type="ECO:0000259" key="7">
    <source>
        <dbReference type="PROSITE" id="PS50103"/>
    </source>
</evidence>
<feature type="domain" description="C3H1-type" evidence="7">
    <location>
        <begin position="303"/>
        <end position="331"/>
    </location>
</feature>
<evidence type="ECO:0000313" key="8">
    <source>
        <dbReference type="EMBL" id="MBA4662122.1"/>
    </source>
</evidence>
<dbReference type="EMBL" id="GISG01214800">
    <property type="protein sequence ID" value="MBA4662123.1"/>
    <property type="molecule type" value="Transcribed_RNA"/>
</dbReference>
<dbReference type="GO" id="GO:0008270">
    <property type="term" value="F:zinc ion binding"/>
    <property type="evidence" value="ECO:0007669"/>
    <property type="project" value="UniProtKB-KW"/>
</dbReference>